<dbReference type="EMBL" id="JAPYKS010000042">
    <property type="protein sequence ID" value="MEI9412926.1"/>
    <property type="molecule type" value="Genomic_DNA"/>
</dbReference>
<dbReference type="InterPro" id="IPR025161">
    <property type="entry name" value="IS402-like_dom"/>
</dbReference>
<name>A0ABU8L4N1_9HYPH</name>
<accession>A0ABU8L4N1</accession>
<organism evidence="3 4">
    <name type="scientific">Mesorhizobium salmacidum</name>
    <dbReference type="NCBI Taxonomy" id="3015171"/>
    <lineage>
        <taxon>Bacteria</taxon>
        <taxon>Pseudomonadati</taxon>
        <taxon>Pseudomonadota</taxon>
        <taxon>Alphaproteobacteria</taxon>
        <taxon>Hyphomicrobiales</taxon>
        <taxon>Phyllobacteriaceae</taxon>
        <taxon>Mesorhizobium</taxon>
    </lineage>
</organism>
<evidence type="ECO:0000259" key="2">
    <source>
        <dbReference type="Pfam" id="PF13340"/>
    </source>
</evidence>
<gene>
    <name evidence="3" type="ORF">O7A60_29890</name>
</gene>
<dbReference type="PANTHER" id="PTHR46637">
    <property type="entry name" value="TIS1421-TRANSPOSASE PROTEIN A"/>
    <property type="match status" value="1"/>
</dbReference>
<dbReference type="Proteomes" id="UP001387293">
    <property type="component" value="Unassembled WGS sequence"/>
</dbReference>
<protein>
    <submittedName>
        <fullName evidence="3">IS5 family transposase</fullName>
    </submittedName>
</protein>
<dbReference type="NCBIfam" id="NF033580">
    <property type="entry name" value="transpos_IS5_3"/>
    <property type="match status" value="1"/>
</dbReference>
<evidence type="ECO:0000259" key="1">
    <source>
        <dbReference type="Pfam" id="PF01609"/>
    </source>
</evidence>
<sequence length="274" mass="31474">MARFDLTDFERSTIEPLLPNKVRGVARVDDRRVLNGIFWRLRTGAPWADIPARYGPHTTCVNRFNRWRRAGVWDRLLEAVSKAYDGDIQMIDSSSIRVHQHGANAKKDGRSRCMGRSRGGLTTKIHALVDAEGLPIALKLTEGQAHDGRSAWEMLSGQSDGQILLADRAYDADELRASLEQRGAWANIKPMPNRKNIPAFSPWLYRFRNLVERFFNKLKHFRAIATRYDKRDDNFLASVKLASFRIWCRFNESMARPRVPLEKAHFTGYSLANF</sequence>
<feature type="domain" description="Insertion element IS402-like" evidence="2">
    <location>
        <begin position="6"/>
        <end position="76"/>
    </location>
</feature>
<proteinExistence type="predicted"/>
<reference evidence="3 4" key="1">
    <citation type="submission" date="2022-12" db="EMBL/GenBank/DDBJ databases">
        <authorList>
            <person name="Muema E."/>
        </authorList>
    </citation>
    <scope>NUCLEOTIDE SEQUENCE [LARGE SCALE GENOMIC DNA]</scope>
    <source>
        <strain evidence="4">1326</strain>
    </source>
</reference>
<dbReference type="Pfam" id="PF01609">
    <property type="entry name" value="DDE_Tnp_1"/>
    <property type="match status" value="1"/>
</dbReference>
<dbReference type="PANTHER" id="PTHR46637:SF1">
    <property type="entry name" value="BLL5188 PROTEIN"/>
    <property type="match status" value="1"/>
</dbReference>
<keyword evidence="4" id="KW-1185">Reference proteome</keyword>
<feature type="domain" description="Transposase IS4-like" evidence="1">
    <location>
        <begin position="87"/>
        <end position="237"/>
    </location>
</feature>
<evidence type="ECO:0000313" key="4">
    <source>
        <dbReference type="Proteomes" id="UP001387293"/>
    </source>
</evidence>
<dbReference type="Pfam" id="PF13340">
    <property type="entry name" value="DUF4096"/>
    <property type="match status" value="1"/>
</dbReference>
<evidence type="ECO:0000313" key="3">
    <source>
        <dbReference type="EMBL" id="MEI9412926.1"/>
    </source>
</evidence>
<dbReference type="InterPro" id="IPR052909">
    <property type="entry name" value="Transposase_6_like"/>
</dbReference>
<dbReference type="InterPro" id="IPR002559">
    <property type="entry name" value="Transposase_11"/>
</dbReference>
<comment type="caution">
    <text evidence="3">The sequence shown here is derived from an EMBL/GenBank/DDBJ whole genome shotgun (WGS) entry which is preliminary data.</text>
</comment>